<dbReference type="GO" id="GO:0005524">
    <property type="term" value="F:ATP binding"/>
    <property type="evidence" value="ECO:0007669"/>
    <property type="project" value="UniProtKB-KW"/>
</dbReference>
<dbReference type="Proteomes" id="UP000008748">
    <property type="component" value="Unassembled WGS sequence"/>
</dbReference>
<keyword evidence="10" id="KW-1185">Reference proteome</keyword>
<accession>J1IT55</accession>
<dbReference type="EC" id="2.7.7.108" evidence="5"/>
<dbReference type="HOGENOM" id="CLU_024177_0_0_5"/>
<dbReference type="PATRIC" id="fig|1094552.3.peg.1740"/>
<dbReference type="Gene3D" id="1.10.3290.10">
    <property type="entry name" value="Fido-like domain"/>
    <property type="match status" value="1"/>
</dbReference>
<dbReference type="AlphaFoldDB" id="J1IT55"/>
<dbReference type="GO" id="GO:0070733">
    <property type="term" value="F:AMPylase activity"/>
    <property type="evidence" value="ECO:0007669"/>
    <property type="project" value="UniProtKB-EC"/>
</dbReference>
<evidence type="ECO:0000256" key="2">
    <source>
        <dbReference type="ARBA" id="ARBA00022695"/>
    </source>
</evidence>
<evidence type="ECO:0000256" key="3">
    <source>
        <dbReference type="ARBA" id="ARBA00022741"/>
    </source>
</evidence>
<keyword evidence="1" id="KW-0808">Transferase</keyword>
<dbReference type="SUPFAM" id="SSF140931">
    <property type="entry name" value="Fic-like"/>
    <property type="match status" value="1"/>
</dbReference>
<dbReference type="Pfam" id="PF02661">
    <property type="entry name" value="Fic"/>
    <property type="match status" value="1"/>
</dbReference>
<comment type="caution">
    <text evidence="9">The sequence shown here is derived from an EMBL/GenBank/DDBJ whole genome shotgun (WGS) entry which is preliminary data.</text>
</comment>
<dbReference type="RefSeq" id="WP_006590469.1">
    <property type="nucleotide sequence ID" value="NZ_JH725079.1"/>
</dbReference>
<evidence type="ECO:0000259" key="8">
    <source>
        <dbReference type="PROSITE" id="PS51459"/>
    </source>
</evidence>
<keyword evidence="2" id="KW-0548">Nucleotidyltransferase</keyword>
<organism evidence="9 10">
    <name type="scientific">Bartonella birtlesii LL-WM9</name>
    <dbReference type="NCBI Taxonomy" id="1094552"/>
    <lineage>
        <taxon>Bacteria</taxon>
        <taxon>Pseudomonadati</taxon>
        <taxon>Pseudomonadota</taxon>
        <taxon>Alphaproteobacteria</taxon>
        <taxon>Hyphomicrobiales</taxon>
        <taxon>Bartonellaceae</taxon>
        <taxon>Bartonella</taxon>
    </lineage>
</organism>
<dbReference type="InterPro" id="IPR012340">
    <property type="entry name" value="NA-bd_OB-fold"/>
</dbReference>
<dbReference type="InterPro" id="IPR040548">
    <property type="entry name" value="BepA_ID"/>
</dbReference>
<dbReference type="PROSITE" id="PS51459">
    <property type="entry name" value="FIDO"/>
    <property type="match status" value="1"/>
</dbReference>
<keyword evidence="4" id="KW-0067">ATP-binding</keyword>
<gene>
    <name evidence="9" type="ORF">ME7_01556</name>
</gene>
<evidence type="ECO:0000256" key="6">
    <source>
        <dbReference type="ARBA" id="ARBA00047939"/>
    </source>
</evidence>
<evidence type="ECO:0000313" key="10">
    <source>
        <dbReference type="Proteomes" id="UP000008748"/>
    </source>
</evidence>
<comment type="catalytic activity">
    <reaction evidence="7">
        <text>L-tyrosyl-[protein] + ATP = O-(5'-adenylyl)-L-tyrosyl-[protein] + diphosphate</text>
        <dbReference type="Rhea" id="RHEA:54288"/>
        <dbReference type="Rhea" id="RHEA-COMP:10136"/>
        <dbReference type="Rhea" id="RHEA-COMP:13846"/>
        <dbReference type="ChEBI" id="CHEBI:30616"/>
        <dbReference type="ChEBI" id="CHEBI:33019"/>
        <dbReference type="ChEBI" id="CHEBI:46858"/>
        <dbReference type="ChEBI" id="CHEBI:83624"/>
        <dbReference type="EC" id="2.7.7.108"/>
    </reaction>
</comment>
<protein>
    <recommendedName>
        <fullName evidence="5">protein adenylyltransferase</fullName>
        <ecNumber evidence="5">2.7.7.108</ecNumber>
    </recommendedName>
</protein>
<reference evidence="9 10" key="1">
    <citation type="submission" date="2012-03" db="EMBL/GenBank/DDBJ databases">
        <title>The Genome Sequence of Bartonella birtlesii LL-WM9.</title>
        <authorList>
            <consortium name="The Broad Institute Genome Sequencing Platform"/>
            <consortium name="The Broad Institute Genome Sequencing Center for Infectious Disease"/>
            <person name="Feldgarden M."/>
            <person name="Kirby J."/>
            <person name="Kosoy M."/>
            <person name="Birtles R."/>
            <person name="Probert W.S."/>
            <person name="Chiaraviglio L."/>
            <person name="Young S.K."/>
            <person name="Zeng Q."/>
            <person name="Gargeya S."/>
            <person name="Fitzgerald M."/>
            <person name="Haas B."/>
            <person name="Abouelleil A."/>
            <person name="Alvarado L."/>
            <person name="Arachchi H.M."/>
            <person name="Berlin A."/>
            <person name="Chapman S.B."/>
            <person name="Gearin G."/>
            <person name="Goldberg J."/>
            <person name="Griggs A."/>
            <person name="Gujja S."/>
            <person name="Hansen M."/>
            <person name="Heiman D."/>
            <person name="Howarth C."/>
            <person name="Larimer J."/>
            <person name="Lui A."/>
            <person name="MacDonald P.J.P."/>
            <person name="McCowen C."/>
            <person name="Montmayeur A."/>
            <person name="Murphy C."/>
            <person name="Neiman D."/>
            <person name="Pearson M."/>
            <person name="Priest M."/>
            <person name="Roberts A."/>
            <person name="Saif S."/>
            <person name="Shea T."/>
            <person name="Sisk P."/>
            <person name="Stolte C."/>
            <person name="Sykes S."/>
            <person name="Wortman J."/>
            <person name="Nusbaum C."/>
            <person name="Birren B."/>
        </authorList>
    </citation>
    <scope>NUCLEOTIDE SEQUENCE [LARGE SCALE GENOMIC DNA]</scope>
    <source>
        <strain evidence="9 10">LL-WM9</strain>
    </source>
</reference>
<comment type="catalytic activity">
    <reaction evidence="6">
        <text>L-threonyl-[protein] + ATP = 3-O-(5'-adenylyl)-L-threonyl-[protein] + diphosphate</text>
        <dbReference type="Rhea" id="RHEA:54292"/>
        <dbReference type="Rhea" id="RHEA-COMP:11060"/>
        <dbReference type="Rhea" id="RHEA-COMP:13847"/>
        <dbReference type="ChEBI" id="CHEBI:30013"/>
        <dbReference type="ChEBI" id="CHEBI:30616"/>
        <dbReference type="ChEBI" id="CHEBI:33019"/>
        <dbReference type="ChEBI" id="CHEBI:138113"/>
        <dbReference type="EC" id="2.7.7.108"/>
    </reaction>
</comment>
<dbReference type="NCBIfam" id="NF033856">
    <property type="entry name" value="T4SS_effec_BID"/>
    <property type="match status" value="1"/>
</dbReference>
<dbReference type="GO" id="GO:0051302">
    <property type="term" value="P:regulation of cell division"/>
    <property type="evidence" value="ECO:0007669"/>
    <property type="project" value="TreeGrafter"/>
</dbReference>
<dbReference type="InterPro" id="IPR036597">
    <property type="entry name" value="Fido-like_dom_sf"/>
</dbReference>
<keyword evidence="3" id="KW-0547">Nucleotide-binding</keyword>
<evidence type="ECO:0000256" key="5">
    <source>
        <dbReference type="ARBA" id="ARBA00034531"/>
    </source>
</evidence>
<dbReference type="Pfam" id="PF18543">
    <property type="entry name" value="ID"/>
    <property type="match status" value="1"/>
</dbReference>
<evidence type="ECO:0000256" key="4">
    <source>
        <dbReference type="ARBA" id="ARBA00022840"/>
    </source>
</evidence>
<proteinExistence type="predicted"/>
<evidence type="ECO:0000313" key="9">
    <source>
        <dbReference type="EMBL" id="EJF74280.1"/>
    </source>
</evidence>
<name>J1IT55_9HYPH</name>
<evidence type="ECO:0000256" key="7">
    <source>
        <dbReference type="ARBA" id="ARBA00048696"/>
    </source>
</evidence>
<dbReference type="PANTHER" id="PTHR39560">
    <property type="entry name" value="PROTEIN ADENYLYLTRANSFERASE FIC-RELATED"/>
    <property type="match status" value="1"/>
</dbReference>
<sequence>MLEQNYLYKNSNTLKNKYGIKDPQKLYTRCAHDAARAAVNFRYEPLPQKFDTAYLKTIHWSLFYKSFEWAGKTREQSFTFEDGTIARMPAMRPKGHEVPFAIGPQIQRELKQLERMLHTKNNLRGLSRQEFAENAAEVFMILNHAHPFRKGNGRVQRMFMEKLGQAAGHQIDFSFTTKERLTHACVAAMQQNNPQPMRHLFEDVTNPQKALLLKEFISHMKNAGLEEINNHIVIAAKEGETYNGIYRGMTKEGFIIEVDGVFVVGDKNDLSPEQIKTLQNGASICFEKSNVQNLKDILIPKETLAPLSQEELFAKVSAAPLIEASKKNVEHLSKKVYGNPKVLNMKIELVNADPSLGRVFAEHIAQHPQSICKFAGFKMLGIKSPERRQAEEHISQLCEMFKNYAMTVRQTQDTLLEKHTKEQNRVGQSIEKPDKDLQNLFALPPEQQREALSHSPTLQRQLHVYARQLQNRLSAEERQAIQQKDHTKLSYLIGVSESKAKEIANTLQLTKEAQCQVRSLKMSRSSSMALTG</sequence>
<evidence type="ECO:0000256" key="1">
    <source>
        <dbReference type="ARBA" id="ARBA00022679"/>
    </source>
</evidence>
<dbReference type="EMBL" id="AIMC01000045">
    <property type="protein sequence ID" value="EJF74280.1"/>
    <property type="molecule type" value="Genomic_DNA"/>
</dbReference>
<feature type="domain" description="Fido" evidence="8">
    <location>
        <begin position="50"/>
        <end position="203"/>
    </location>
</feature>
<dbReference type="PANTHER" id="PTHR39560:SF1">
    <property type="entry name" value="PROTEIN ADENYLYLTRANSFERASE FIC-RELATED"/>
    <property type="match status" value="1"/>
</dbReference>
<dbReference type="Gene3D" id="2.40.50.140">
    <property type="entry name" value="Nucleic acid-binding proteins"/>
    <property type="match status" value="1"/>
</dbReference>
<dbReference type="InterPro" id="IPR003812">
    <property type="entry name" value="Fido"/>
</dbReference>